<dbReference type="EMBL" id="BAAAUX010000014">
    <property type="protein sequence ID" value="GAA2796012.1"/>
    <property type="molecule type" value="Genomic_DNA"/>
</dbReference>
<dbReference type="Proteomes" id="UP001500979">
    <property type="component" value="Unassembled WGS sequence"/>
</dbReference>
<accession>A0ABN3VE40</accession>
<evidence type="ECO:0000313" key="3">
    <source>
        <dbReference type="EMBL" id="GAA2796012.1"/>
    </source>
</evidence>
<keyword evidence="2" id="KW-1133">Transmembrane helix</keyword>
<feature type="compositionally biased region" description="Basic residues" evidence="1">
    <location>
        <begin position="72"/>
        <end position="83"/>
    </location>
</feature>
<keyword evidence="2" id="KW-0472">Membrane</keyword>
<sequence>MARDAGAGKSAAFGRIDPFCWVAVVPMIIGGLLTLLGGVTELGIGLLVLAVLVLVFDSWSNRPRPGIDRRRPAAARRSRGADW</sequence>
<name>A0ABN3VE40_9PSEU</name>
<evidence type="ECO:0000256" key="1">
    <source>
        <dbReference type="SAM" id="MobiDB-lite"/>
    </source>
</evidence>
<gene>
    <name evidence="3" type="ORF">GCM10010470_33910</name>
</gene>
<keyword evidence="4" id="KW-1185">Reference proteome</keyword>
<proteinExistence type="predicted"/>
<evidence type="ECO:0000313" key="4">
    <source>
        <dbReference type="Proteomes" id="UP001500979"/>
    </source>
</evidence>
<reference evidence="3 4" key="1">
    <citation type="journal article" date="2019" name="Int. J. Syst. Evol. Microbiol.">
        <title>The Global Catalogue of Microorganisms (GCM) 10K type strain sequencing project: providing services to taxonomists for standard genome sequencing and annotation.</title>
        <authorList>
            <consortium name="The Broad Institute Genomics Platform"/>
            <consortium name="The Broad Institute Genome Sequencing Center for Infectious Disease"/>
            <person name="Wu L."/>
            <person name="Ma J."/>
        </authorList>
    </citation>
    <scope>NUCLEOTIDE SEQUENCE [LARGE SCALE GENOMIC DNA]</scope>
    <source>
        <strain evidence="3 4">JCM 9383</strain>
    </source>
</reference>
<feature type="transmembrane region" description="Helical" evidence="2">
    <location>
        <begin position="42"/>
        <end position="60"/>
    </location>
</feature>
<feature type="region of interest" description="Disordered" evidence="1">
    <location>
        <begin position="60"/>
        <end position="83"/>
    </location>
</feature>
<comment type="caution">
    <text evidence="3">The sequence shown here is derived from an EMBL/GenBank/DDBJ whole genome shotgun (WGS) entry which is preliminary data.</text>
</comment>
<keyword evidence="2" id="KW-0812">Transmembrane</keyword>
<dbReference type="RefSeq" id="WP_344680744.1">
    <property type="nucleotide sequence ID" value="NZ_BAAAUX010000014.1"/>
</dbReference>
<organism evidence="3 4">
    <name type="scientific">Saccharopolyspora taberi</name>
    <dbReference type="NCBI Taxonomy" id="60895"/>
    <lineage>
        <taxon>Bacteria</taxon>
        <taxon>Bacillati</taxon>
        <taxon>Actinomycetota</taxon>
        <taxon>Actinomycetes</taxon>
        <taxon>Pseudonocardiales</taxon>
        <taxon>Pseudonocardiaceae</taxon>
        <taxon>Saccharopolyspora</taxon>
    </lineage>
</organism>
<evidence type="ECO:0000256" key="2">
    <source>
        <dbReference type="SAM" id="Phobius"/>
    </source>
</evidence>
<protein>
    <submittedName>
        <fullName evidence="3">Uncharacterized protein</fullName>
    </submittedName>
</protein>